<evidence type="ECO:0000313" key="8">
    <source>
        <dbReference type="Proteomes" id="UP000824258"/>
    </source>
</evidence>
<evidence type="ECO:0000256" key="4">
    <source>
        <dbReference type="ARBA" id="ARBA00022989"/>
    </source>
</evidence>
<evidence type="ECO:0000256" key="1">
    <source>
        <dbReference type="ARBA" id="ARBA00004651"/>
    </source>
</evidence>
<feature type="transmembrane region" description="Helical" evidence="6">
    <location>
        <begin position="84"/>
        <end position="106"/>
    </location>
</feature>
<keyword evidence="3 6" id="KW-0812">Transmembrane</keyword>
<dbReference type="GO" id="GO:0005886">
    <property type="term" value="C:plasma membrane"/>
    <property type="evidence" value="ECO:0007669"/>
    <property type="project" value="UniProtKB-SubCell"/>
</dbReference>
<dbReference type="PANTHER" id="PTHR30250">
    <property type="entry name" value="PST FAMILY PREDICTED COLANIC ACID TRANSPORTER"/>
    <property type="match status" value="1"/>
</dbReference>
<reference evidence="7" key="1">
    <citation type="submission" date="2020-10" db="EMBL/GenBank/DDBJ databases">
        <authorList>
            <person name="Gilroy R."/>
        </authorList>
    </citation>
    <scope>NUCLEOTIDE SEQUENCE</scope>
    <source>
        <strain evidence="7">ChiHjej9B8-7071</strain>
    </source>
</reference>
<dbReference type="InterPro" id="IPR002797">
    <property type="entry name" value="Polysacc_synth"/>
</dbReference>
<gene>
    <name evidence="7" type="ORF">IAA70_01850</name>
</gene>
<accession>A0A9D1D711</accession>
<keyword evidence="4 6" id="KW-1133">Transmembrane helix</keyword>
<feature type="transmembrane region" description="Helical" evidence="6">
    <location>
        <begin position="440"/>
        <end position="458"/>
    </location>
</feature>
<feature type="transmembrane region" description="Helical" evidence="6">
    <location>
        <begin position="464"/>
        <end position="484"/>
    </location>
</feature>
<feature type="transmembrane region" description="Helical" evidence="6">
    <location>
        <begin position="12"/>
        <end position="31"/>
    </location>
</feature>
<dbReference type="PANTHER" id="PTHR30250:SF21">
    <property type="entry name" value="LIPID II FLIPPASE MURJ"/>
    <property type="match status" value="1"/>
</dbReference>
<comment type="subcellular location">
    <subcellularLocation>
        <location evidence="1">Cell membrane</location>
        <topology evidence="1">Multi-pass membrane protein</topology>
    </subcellularLocation>
</comment>
<dbReference type="AlphaFoldDB" id="A0A9D1D711"/>
<evidence type="ECO:0000256" key="3">
    <source>
        <dbReference type="ARBA" id="ARBA00022692"/>
    </source>
</evidence>
<dbReference type="Proteomes" id="UP000824258">
    <property type="component" value="Unassembled WGS sequence"/>
</dbReference>
<feature type="transmembrane region" description="Helical" evidence="6">
    <location>
        <begin position="274"/>
        <end position="295"/>
    </location>
</feature>
<evidence type="ECO:0000313" key="7">
    <source>
        <dbReference type="EMBL" id="HIR09128.1"/>
    </source>
</evidence>
<feature type="transmembrane region" description="Helical" evidence="6">
    <location>
        <begin position="316"/>
        <end position="338"/>
    </location>
</feature>
<protein>
    <submittedName>
        <fullName evidence="7">Oligosaccharide flippase family protein</fullName>
    </submittedName>
</protein>
<proteinExistence type="predicted"/>
<evidence type="ECO:0000256" key="6">
    <source>
        <dbReference type="SAM" id="Phobius"/>
    </source>
</evidence>
<evidence type="ECO:0000256" key="2">
    <source>
        <dbReference type="ARBA" id="ARBA00022475"/>
    </source>
</evidence>
<evidence type="ECO:0000256" key="5">
    <source>
        <dbReference type="ARBA" id="ARBA00023136"/>
    </source>
</evidence>
<sequence length="516" mass="54462">MWKGAIARNVGLLTAANLLMRGVGMLFQVYLTARVGAAGVGLLQLITAVQFFAMTLGTSGLRVAALTLTAEEYGYRRFGGVRQAMAWCLGAGLALSTLVGGLLLVLAEPVAVLWVRDVQAIKSLRLLGITLPVNCLSAVLAGCFTACGQVRKLVAVEIGDKIATVGITMLLLRRGVAGDLAHACASIVAGNALAAAGSVTVLLVFLYRWLRNLEGERASGMGGRLWRIAVPVALSDYLRSGLSTLEQFLIPWGFARNSGSSSQAMADYGTIHGMVFPILMFPSTVLGAVSDVLVPELARRRAQGNRERIESLVRRCLVLGLFYGAAVAGLLYVLASPLGEGIYHSADAGRYLKCFAPLAVMLYLDLIVDGMHKGLGQQVYCVRVNTITSVLDVALLFFLLPRFGVAGYYWSFVLSHGVNFYLSIGKLLSVSGARLPWGQVCRGMAAAGVAAAVVAKVVEIGEGLEQVLLVGGIYLALTALLLLLTAPVDTGGRGAYNGKKRKGENCAGDPSHSASL</sequence>
<dbReference type="EMBL" id="DVGD01000052">
    <property type="protein sequence ID" value="HIR09128.1"/>
    <property type="molecule type" value="Genomic_DNA"/>
</dbReference>
<feature type="transmembrane region" description="Helical" evidence="6">
    <location>
        <begin position="126"/>
        <end position="147"/>
    </location>
</feature>
<name>A0A9D1D711_9FIRM</name>
<dbReference type="Pfam" id="PF01943">
    <property type="entry name" value="Polysacc_synt"/>
    <property type="match status" value="1"/>
</dbReference>
<organism evidence="7 8">
    <name type="scientific">Candidatus Avoscillospira stercoripullorum</name>
    <dbReference type="NCBI Taxonomy" id="2840709"/>
    <lineage>
        <taxon>Bacteria</taxon>
        <taxon>Bacillati</taxon>
        <taxon>Bacillota</taxon>
        <taxon>Clostridia</taxon>
        <taxon>Eubacteriales</taxon>
        <taxon>Oscillospiraceae</taxon>
        <taxon>Oscillospiraceae incertae sedis</taxon>
        <taxon>Candidatus Avoscillospira</taxon>
    </lineage>
</organism>
<comment type="caution">
    <text evidence="7">The sequence shown here is derived from an EMBL/GenBank/DDBJ whole genome shotgun (WGS) entry which is preliminary data.</text>
</comment>
<keyword evidence="2" id="KW-1003">Cell membrane</keyword>
<reference evidence="7" key="2">
    <citation type="journal article" date="2021" name="PeerJ">
        <title>Extensive microbial diversity within the chicken gut microbiome revealed by metagenomics and culture.</title>
        <authorList>
            <person name="Gilroy R."/>
            <person name="Ravi A."/>
            <person name="Getino M."/>
            <person name="Pursley I."/>
            <person name="Horton D.L."/>
            <person name="Alikhan N.F."/>
            <person name="Baker D."/>
            <person name="Gharbi K."/>
            <person name="Hall N."/>
            <person name="Watson M."/>
            <person name="Adriaenssens E.M."/>
            <person name="Foster-Nyarko E."/>
            <person name="Jarju S."/>
            <person name="Secka A."/>
            <person name="Antonio M."/>
            <person name="Oren A."/>
            <person name="Chaudhuri R.R."/>
            <person name="La Ragione R."/>
            <person name="Hildebrand F."/>
            <person name="Pallen M.J."/>
        </authorList>
    </citation>
    <scope>NUCLEOTIDE SEQUENCE</scope>
    <source>
        <strain evidence="7">ChiHjej9B8-7071</strain>
    </source>
</reference>
<feature type="transmembrane region" description="Helical" evidence="6">
    <location>
        <begin position="350"/>
        <end position="368"/>
    </location>
</feature>
<dbReference type="InterPro" id="IPR050833">
    <property type="entry name" value="Poly_Biosynth_Transport"/>
</dbReference>
<feature type="transmembrane region" description="Helical" evidence="6">
    <location>
        <begin position="37"/>
        <end position="63"/>
    </location>
</feature>
<feature type="transmembrane region" description="Helical" evidence="6">
    <location>
        <begin position="180"/>
        <end position="207"/>
    </location>
</feature>
<keyword evidence="5 6" id="KW-0472">Membrane</keyword>